<dbReference type="OrthoDB" id="969542at2"/>
<dbReference type="RefSeq" id="WP_131959131.1">
    <property type="nucleotide sequence ID" value="NZ_SMFL01000005.1"/>
</dbReference>
<evidence type="ECO:0000313" key="1">
    <source>
        <dbReference type="EMBL" id="TDE14547.1"/>
    </source>
</evidence>
<evidence type="ECO:0000313" key="2">
    <source>
        <dbReference type="Proteomes" id="UP000294850"/>
    </source>
</evidence>
<protein>
    <recommendedName>
        <fullName evidence="3">Lipoprotein</fullName>
    </recommendedName>
</protein>
<accession>A0A4R5DM50</accession>
<keyword evidence="2" id="KW-1185">Reference proteome</keyword>
<dbReference type="PROSITE" id="PS51257">
    <property type="entry name" value="PROKAR_LIPOPROTEIN"/>
    <property type="match status" value="1"/>
</dbReference>
<name>A0A4R5DM50_9BACT</name>
<dbReference type="Proteomes" id="UP000294850">
    <property type="component" value="Unassembled WGS sequence"/>
</dbReference>
<gene>
    <name evidence="1" type="ORF">E0F88_15240</name>
</gene>
<dbReference type="AlphaFoldDB" id="A0A4R5DM50"/>
<dbReference type="EMBL" id="SMFL01000005">
    <property type="protein sequence ID" value="TDE14547.1"/>
    <property type="molecule type" value="Genomic_DNA"/>
</dbReference>
<comment type="caution">
    <text evidence="1">The sequence shown here is derived from an EMBL/GenBank/DDBJ whole genome shotgun (WGS) entry which is preliminary data.</text>
</comment>
<proteinExistence type="predicted"/>
<reference evidence="1 2" key="1">
    <citation type="submission" date="2019-03" db="EMBL/GenBank/DDBJ databases">
        <title>Dyadobacter AR-3-6 sp. nov., isolated from arctic soil.</title>
        <authorList>
            <person name="Chaudhary D.K."/>
        </authorList>
    </citation>
    <scope>NUCLEOTIDE SEQUENCE [LARGE SCALE GENOMIC DNA]</scope>
    <source>
        <strain evidence="1 2">AR-3-6</strain>
    </source>
</reference>
<sequence length="204" mass="23071">MKILQIVILASIFLLISCGKSYEVGGCGSEEHVKFRNLTFNFPLSANKINLFGKNHVEHGFENAITDSLVSGTSVIWHYNTRSHRTDSMGEKNLPLDSLSVYGVTFNLFADSDKSEQAIIQELQRNYPGEYVFHNAFDIPHYEYSKGCLRIILRRESYSFSSRHAAKFSITRTGSAPVVSFCYGLTDKQAENYVRNSGNIYTEN</sequence>
<organism evidence="1 2">
    <name type="scientific">Dyadobacter psychrotolerans</name>
    <dbReference type="NCBI Taxonomy" id="2541721"/>
    <lineage>
        <taxon>Bacteria</taxon>
        <taxon>Pseudomonadati</taxon>
        <taxon>Bacteroidota</taxon>
        <taxon>Cytophagia</taxon>
        <taxon>Cytophagales</taxon>
        <taxon>Spirosomataceae</taxon>
        <taxon>Dyadobacter</taxon>
    </lineage>
</organism>
<evidence type="ECO:0008006" key="3">
    <source>
        <dbReference type="Google" id="ProtNLM"/>
    </source>
</evidence>